<comment type="similarity">
    <text evidence="1">Belongs to the enoyl-CoA hydratase/isomerase family.</text>
</comment>
<dbReference type="InterPro" id="IPR029069">
    <property type="entry name" value="HotDog_dom_sf"/>
</dbReference>
<keyword evidence="4" id="KW-1185">Reference proteome</keyword>
<proteinExistence type="inferred from homology"/>
<dbReference type="Proteomes" id="UP000655868">
    <property type="component" value="Unassembled WGS sequence"/>
</dbReference>
<evidence type="ECO:0000313" key="3">
    <source>
        <dbReference type="EMBL" id="MBJ8342386.1"/>
    </source>
</evidence>
<protein>
    <submittedName>
        <fullName evidence="3">MaoC family dehydratase</fullName>
    </submittedName>
</protein>
<dbReference type="PANTHER" id="PTHR42993:SF1">
    <property type="entry name" value="MAOC-LIKE DEHYDRATASE DOMAIN-CONTAINING PROTEIN"/>
    <property type="match status" value="1"/>
</dbReference>
<dbReference type="Gene3D" id="3.10.129.10">
    <property type="entry name" value="Hotdog Thioesterase"/>
    <property type="match status" value="1"/>
</dbReference>
<dbReference type="CDD" id="cd03450">
    <property type="entry name" value="NodN"/>
    <property type="match status" value="1"/>
</dbReference>
<reference evidence="3" key="1">
    <citation type="submission" date="2020-12" db="EMBL/GenBank/DDBJ databases">
        <title>Antrihabitans popcorni sp. nov. and Antrihabitans auranticaus sp. nov., isolated from a larva cave.</title>
        <authorList>
            <person name="Lee S.D."/>
            <person name="Kim I.S."/>
        </authorList>
    </citation>
    <scope>NUCLEOTIDE SEQUENCE</scope>
    <source>
        <strain evidence="3">YC3-6</strain>
    </source>
</reference>
<comment type="caution">
    <text evidence="3">The sequence shown here is derived from an EMBL/GenBank/DDBJ whole genome shotgun (WGS) entry which is preliminary data.</text>
</comment>
<dbReference type="Pfam" id="PF01575">
    <property type="entry name" value="MaoC_dehydratas"/>
    <property type="match status" value="1"/>
</dbReference>
<dbReference type="AlphaFoldDB" id="A0A934NVN2"/>
<feature type="domain" description="MaoC-like" evidence="2">
    <location>
        <begin position="14"/>
        <end position="121"/>
    </location>
</feature>
<dbReference type="EMBL" id="JAEMNV010000011">
    <property type="protein sequence ID" value="MBJ8342386.1"/>
    <property type="molecule type" value="Genomic_DNA"/>
</dbReference>
<organism evidence="3 4">
    <name type="scientific">Antrihabitans stalagmiti</name>
    <dbReference type="NCBI Taxonomy" id="2799499"/>
    <lineage>
        <taxon>Bacteria</taxon>
        <taxon>Bacillati</taxon>
        <taxon>Actinomycetota</taxon>
        <taxon>Actinomycetes</taxon>
        <taxon>Mycobacteriales</taxon>
        <taxon>Nocardiaceae</taxon>
        <taxon>Antrihabitans</taxon>
    </lineage>
</organism>
<evidence type="ECO:0000256" key="1">
    <source>
        <dbReference type="ARBA" id="ARBA00005254"/>
    </source>
</evidence>
<dbReference type="SUPFAM" id="SSF54637">
    <property type="entry name" value="Thioesterase/thiol ester dehydrase-isomerase"/>
    <property type="match status" value="1"/>
</dbReference>
<dbReference type="InterPro" id="IPR002539">
    <property type="entry name" value="MaoC-like_dom"/>
</dbReference>
<accession>A0A934NVN2</accession>
<evidence type="ECO:0000313" key="4">
    <source>
        <dbReference type="Proteomes" id="UP000655868"/>
    </source>
</evidence>
<sequence>MGVQVKVFASIDEFVSAEGESLGTTDWITIDQGRIDTFAEATGDHQWIHVDPDKAAAGPFGTTIAHGLLTLSLLPLLTHQLYTVDGITMGINYGFDKVRFISPVRVGSRLRASAVIASVTPIPGGVQAKVVVTIELENSEKPACVAESIARFMA</sequence>
<evidence type="ECO:0000259" key="2">
    <source>
        <dbReference type="Pfam" id="PF01575"/>
    </source>
</evidence>
<gene>
    <name evidence="3" type="ORF">JGU71_26185</name>
</gene>
<name>A0A934NVN2_9NOCA</name>
<dbReference type="PANTHER" id="PTHR42993">
    <property type="entry name" value="MAOC-LIKE DEHYDRATASE DOMAIN-CONTAINING PROTEIN"/>
    <property type="match status" value="1"/>
</dbReference>
<dbReference type="InterPro" id="IPR039375">
    <property type="entry name" value="NodN-like"/>
</dbReference>